<dbReference type="EMBL" id="CP012746">
    <property type="protein sequence ID" value="ALL64691.1"/>
    <property type="molecule type" value="Genomic_DNA"/>
</dbReference>
<name>A0A0P0R9E4_9BURK</name>
<organism evidence="2 3">
    <name type="scientific">Paraburkholderia caribensis MBA4</name>
    <dbReference type="NCBI Taxonomy" id="1323664"/>
    <lineage>
        <taxon>Bacteria</taxon>
        <taxon>Pseudomonadati</taxon>
        <taxon>Pseudomonadota</taxon>
        <taxon>Betaproteobacteria</taxon>
        <taxon>Burkholderiales</taxon>
        <taxon>Burkholderiaceae</taxon>
        <taxon>Paraburkholderia</taxon>
    </lineage>
</organism>
<protein>
    <submittedName>
        <fullName evidence="2">Uncharacterized protein</fullName>
    </submittedName>
</protein>
<feature type="region of interest" description="Disordered" evidence="1">
    <location>
        <begin position="1"/>
        <end position="33"/>
    </location>
</feature>
<feature type="compositionally biased region" description="Basic and acidic residues" evidence="1">
    <location>
        <begin position="21"/>
        <end position="33"/>
    </location>
</feature>
<gene>
    <name evidence="2" type="ORF">K788_0002203</name>
</gene>
<reference evidence="2 3" key="1">
    <citation type="journal article" date="2014" name="Genome Announc.">
        <title>Draft Genome Sequence of the Haloacid-Degrading Burkholderia caribensis Strain MBA4.</title>
        <authorList>
            <person name="Pan Y."/>
            <person name="Kong K.F."/>
            <person name="Tsang J.S."/>
        </authorList>
    </citation>
    <scope>NUCLEOTIDE SEQUENCE [LARGE SCALE GENOMIC DNA]</scope>
    <source>
        <strain evidence="2 3">MBA4</strain>
    </source>
</reference>
<evidence type="ECO:0000256" key="1">
    <source>
        <dbReference type="SAM" id="MobiDB-lite"/>
    </source>
</evidence>
<dbReference type="KEGG" id="bcai:K788_0002203"/>
<accession>A0A0P0R9E4</accession>
<evidence type="ECO:0000313" key="2">
    <source>
        <dbReference type="EMBL" id="ALL64691.1"/>
    </source>
</evidence>
<dbReference type="Proteomes" id="UP000019146">
    <property type="component" value="Chromosome 1"/>
</dbReference>
<feature type="compositionally biased region" description="Low complexity" evidence="1">
    <location>
        <begin position="11"/>
        <end position="20"/>
    </location>
</feature>
<dbReference type="AlphaFoldDB" id="A0A0P0R9E4"/>
<evidence type="ECO:0000313" key="3">
    <source>
        <dbReference type="Proteomes" id="UP000019146"/>
    </source>
</evidence>
<proteinExistence type="predicted"/>
<sequence length="53" mass="5706">MGGELATAGGSVRSRTSRTIRSPDVRHAAARPEAEARRFAQCFHRHSSRAATA</sequence>